<name>A0AAU7RY44_9HYPH</name>
<sequence>MSTSAVCSGYQFCGIMEQFPEEVGTSNKSRIEICMDDASHWKGQNAESGSAYMLLPKEGTRSPYISHDPDDVPGLARSIFPEPPQMTEIIFFGHHIAT</sequence>
<gene>
    <name evidence="1" type="ORF">ABM479_24065</name>
</gene>
<accession>A0AAU7RY44</accession>
<keyword evidence="1" id="KW-0614">Plasmid</keyword>
<protein>
    <submittedName>
        <fullName evidence="1">Uncharacterized protein</fullName>
    </submittedName>
</protein>
<dbReference type="AlphaFoldDB" id="A0AAU7RY44"/>
<dbReference type="EMBL" id="CP157961">
    <property type="protein sequence ID" value="XBT95038.1"/>
    <property type="molecule type" value="Genomic_DNA"/>
</dbReference>
<dbReference type="RefSeq" id="WP_349959154.1">
    <property type="nucleotide sequence ID" value="NZ_CP157961.1"/>
</dbReference>
<proteinExistence type="predicted"/>
<reference evidence="1" key="1">
    <citation type="submission" date="2024-06" db="EMBL/GenBank/DDBJ databases">
        <authorList>
            <person name="Li T."/>
            <person name="Gao R."/>
        </authorList>
    </citation>
    <scope>NUCLEOTIDE SEQUENCE</scope>
    <source>
        <strain evidence="1">ZPR3</strain>
        <plasmid evidence="1">unnamed1</plasmid>
    </source>
</reference>
<geneLocation type="plasmid" evidence="1">
    <name>unnamed1</name>
</geneLocation>
<evidence type="ECO:0000313" key="1">
    <source>
        <dbReference type="EMBL" id="XBT95038.1"/>
    </source>
</evidence>
<organism evidence="1">
    <name type="scientific">Rhizobium sp. ZPR3</name>
    <dbReference type="NCBI Taxonomy" id="3158967"/>
    <lineage>
        <taxon>Bacteria</taxon>
        <taxon>Pseudomonadati</taxon>
        <taxon>Pseudomonadota</taxon>
        <taxon>Alphaproteobacteria</taxon>
        <taxon>Hyphomicrobiales</taxon>
        <taxon>Rhizobiaceae</taxon>
        <taxon>Rhizobium/Agrobacterium group</taxon>
        <taxon>Rhizobium</taxon>
    </lineage>
</organism>